<dbReference type="EMBL" id="CP021404">
    <property type="protein sequence ID" value="ATI42515.1"/>
    <property type="molecule type" value="Genomic_DNA"/>
</dbReference>
<dbReference type="Gene3D" id="1.10.760.10">
    <property type="entry name" value="Cytochrome c-like domain"/>
    <property type="match status" value="2"/>
</dbReference>
<keyword evidence="6" id="KW-0418">Kinase</keyword>
<gene>
    <name evidence="6" type="ORF">CBW24_11195</name>
</gene>
<organism evidence="6 7">
    <name type="scientific">Pacificitalea manganoxidans</name>
    <dbReference type="NCBI Taxonomy" id="1411902"/>
    <lineage>
        <taxon>Bacteria</taxon>
        <taxon>Pseudomonadati</taxon>
        <taxon>Pseudomonadota</taxon>
        <taxon>Alphaproteobacteria</taxon>
        <taxon>Rhodobacterales</taxon>
        <taxon>Paracoccaceae</taxon>
        <taxon>Pacificitalea</taxon>
    </lineage>
</organism>
<proteinExistence type="predicted"/>
<dbReference type="KEGG" id="cmag:CBW24_11195"/>
<dbReference type="GO" id="GO:0016301">
    <property type="term" value="F:kinase activity"/>
    <property type="evidence" value="ECO:0007669"/>
    <property type="project" value="UniProtKB-KW"/>
</dbReference>
<dbReference type="GO" id="GO:0020037">
    <property type="term" value="F:heme binding"/>
    <property type="evidence" value="ECO:0007669"/>
    <property type="project" value="InterPro"/>
</dbReference>
<name>A0A291M1A0_9RHOB</name>
<feature type="domain" description="Cytochrome c" evidence="5">
    <location>
        <begin position="37"/>
        <end position="144"/>
    </location>
</feature>
<evidence type="ECO:0000256" key="3">
    <source>
        <dbReference type="ARBA" id="ARBA00023004"/>
    </source>
</evidence>
<dbReference type="InterPro" id="IPR009056">
    <property type="entry name" value="Cyt_c-like_dom"/>
</dbReference>
<evidence type="ECO:0000313" key="6">
    <source>
        <dbReference type="EMBL" id="ATI42515.1"/>
    </source>
</evidence>
<sequence length="294" mass="31252">MRKFLLGLCLLIVLGAAVFWWVTRPERVGDAVAGLSGDASAGEAVFWAGGCANCHAAPEAKDDARLVLAGGQGFATQFGTFYAPNISPSEAGIGGWSLEDLADAVMAGVSPGGQHYYPAFPYVAYAHAAPQDIADLKAFLDTLPASDAPSRDHEVGFPFSIRRMLGGWKFLFADDAWVLDGELSEQLTRGRYLVEALGHCGECHTPRNALGGLERDRWLSGAENPSGQGRIPNITPAALDWSEAEIAEYLNSGFTPEFDSAGGEMVAVIESIAHLPDADRQAIAAYLKQVPAVE</sequence>
<dbReference type="Pfam" id="PF00034">
    <property type="entry name" value="Cytochrom_C"/>
    <property type="match status" value="2"/>
</dbReference>
<accession>A0A291M1A0</accession>
<protein>
    <submittedName>
        <fullName evidence="6">Diacylglycerol kinase</fullName>
    </submittedName>
</protein>
<keyword evidence="3 4" id="KW-0408">Iron</keyword>
<keyword evidence="7" id="KW-1185">Reference proteome</keyword>
<dbReference type="PANTHER" id="PTHR35008">
    <property type="entry name" value="BLL4482 PROTEIN-RELATED"/>
    <property type="match status" value="1"/>
</dbReference>
<keyword evidence="1 4" id="KW-0349">Heme</keyword>
<feature type="domain" description="Cytochrome c" evidence="5">
    <location>
        <begin position="185"/>
        <end position="291"/>
    </location>
</feature>
<keyword evidence="6" id="KW-0808">Transferase</keyword>
<dbReference type="PROSITE" id="PS51007">
    <property type="entry name" value="CYTC"/>
    <property type="match status" value="2"/>
</dbReference>
<dbReference type="PANTHER" id="PTHR35008:SF8">
    <property type="entry name" value="ALCOHOL DEHYDROGENASE CYTOCHROME C SUBUNIT"/>
    <property type="match status" value="1"/>
</dbReference>
<evidence type="ECO:0000256" key="2">
    <source>
        <dbReference type="ARBA" id="ARBA00022723"/>
    </source>
</evidence>
<dbReference type="AlphaFoldDB" id="A0A291M1A0"/>
<evidence type="ECO:0000256" key="1">
    <source>
        <dbReference type="ARBA" id="ARBA00022617"/>
    </source>
</evidence>
<dbReference type="GO" id="GO:0009055">
    <property type="term" value="F:electron transfer activity"/>
    <property type="evidence" value="ECO:0007669"/>
    <property type="project" value="InterPro"/>
</dbReference>
<dbReference type="Proteomes" id="UP000219050">
    <property type="component" value="Chromosome"/>
</dbReference>
<dbReference type="RefSeq" id="WP_097373633.1">
    <property type="nucleotide sequence ID" value="NZ_CP021404.1"/>
</dbReference>
<dbReference type="OrthoDB" id="9811281at2"/>
<dbReference type="GO" id="GO:0046872">
    <property type="term" value="F:metal ion binding"/>
    <property type="evidence" value="ECO:0007669"/>
    <property type="project" value="UniProtKB-KW"/>
</dbReference>
<evidence type="ECO:0000313" key="7">
    <source>
        <dbReference type="Proteomes" id="UP000219050"/>
    </source>
</evidence>
<dbReference type="SUPFAM" id="SSF46626">
    <property type="entry name" value="Cytochrome c"/>
    <property type="match status" value="2"/>
</dbReference>
<dbReference type="InterPro" id="IPR036909">
    <property type="entry name" value="Cyt_c-like_dom_sf"/>
</dbReference>
<evidence type="ECO:0000259" key="5">
    <source>
        <dbReference type="PROSITE" id="PS51007"/>
    </source>
</evidence>
<reference evidence="6 7" key="1">
    <citation type="submission" date="2017-05" db="EMBL/GenBank/DDBJ databases">
        <title>Comparative genomic and metabolic analysis of manganese-oxidizing mechanisms in Celeribater manganoxidans DY25T: its adaption to the environment of polymetallic nodule.</title>
        <authorList>
            <person name="Wang X."/>
        </authorList>
    </citation>
    <scope>NUCLEOTIDE SEQUENCE [LARGE SCALE GENOMIC DNA]</scope>
    <source>
        <strain evidence="6 7">DY25</strain>
    </source>
</reference>
<dbReference type="InterPro" id="IPR051459">
    <property type="entry name" value="Cytochrome_c-type_DH"/>
</dbReference>
<keyword evidence="2 4" id="KW-0479">Metal-binding</keyword>
<evidence type="ECO:0000256" key="4">
    <source>
        <dbReference type="PROSITE-ProRule" id="PRU00433"/>
    </source>
</evidence>